<dbReference type="EMBL" id="NWUF01000018">
    <property type="protein sequence ID" value="PCE41134.1"/>
    <property type="molecule type" value="Genomic_DNA"/>
</dbReference>
<dbReference type="Gene3D" id="1.20.1250.20">
    <property type="entry name" value="MFS general substrate transporter like domains"/>
    <property type="match status" value="1"/>
</dbReference>
<reference evidence="8 9" key="1">
    <citation type="submission" date="2017-09" db="EMBL/GenBank/DDBJ databases">
        <title>The Catabolism of 3,6-Dichlorosalicylic acid is Initiated by the Cytochrome P450 Monooxygenase DsmABC in Rhizorhabdus dicambivorans Ndbn-20.</title>
        <authorList>
            <person name="Na L."/>
        </authorList>
    </citation>
    <scope>NUCLEOTIDE SEQUENCE [LARGE SCALE GENOMIC DNA]</scope>
    <source>
        <strain evidence="8 9">Ndbn-20m</strain>
    </source>
</reference>
<comment type="subcellular location">
    <subcellularLocation>
        <location evidence="1">Membrane</location>
        <topology evidence="1">Multi-pass membrane protein</topology>
    </subcellularLocation>
</comment>
<feature type="transmembrane region" description="Helical" evidence="6">
    <location>
        <begin position="262"/>
        <end position="282"/>
    </location>
</feature>
<proteinExistence type="predicted"/>
<evidence type="ECO:0000313" key="8">
    <source>
        <dbReference type="EMBL" id="PCE41134.1"/>
    </source>
</evidence>
<dbReference type="PROSITE" id="PS50850">
    <property type="entry name" value="MFS"/>
    <property type="match status" value="1"/>
</dbReference>
<dbReference type="PANTHER" id="PTHR23505:SF79">
    <property type="entry name" value="PROTEIN SPINSTER"/>
    <property type="match status" value="1"/>
</dbReference>
<dbReference type="KEGG" id="rdi:CMV14_16395"/>
<feature type="transmembrane region" description="Helical" evidence="6">
    <location>
        <begin position="163"/>
        <end position="185"/>
    </location>
</feature>
<dbReference type="GO" id="GO:0022857">
    <property type="term" value="F:transmembrane transporter activity"/>
    <property type="evidence" value="ECO:0007669"/>
    <property type="project" value="InterPro"/>
</dbReference>
<gene>
    <name evidence="8" type="ORF">COO09_16665</name>
</gene>
<keyword evidence="2" id="KW-0813">Transport</keyword>
<sequence length="431" mass="45799">MSRSSPNHTLLLLLMLGLAFNQVDRLALGLLLQDIKHELLLSDTQLGLLSGIAFALFYSIMGIPIARWADRGDRVTIISLTAAIWSLAVALCGIATSFAQLLLIRIGVAIGEAGYMPPANSLIADSFGRDQRPRATAIFLLGAPVGAILGYFVAGWLNELVGWRMTFVLLGAPGLAFAILFRSVLRDPRSSARSASLPAGLSEPSHKPSILAAFTVLSRNRTFLHLLIGYSIMCFFSHGIGLWKSAFFIRSHGLSTGELGTWFALIYGVGGIAGTALGGELASRRAAGDEALQLRTMALVTLAFGALSALVYLAPDRYIAFGLLFVGVVGVNTAIAPLFATIQTLVPPHMRAMAIAIVYLFANLIGMGLGPLAAGMLSDLLTASLGSEALRYALLCLCPGYAWCAAHLWRASHTVLADITRQQHGTHGDAI</sequence>
<dbReference type="PANTHER" id="PTHR23505">
    <property type="entry name" value="SPINSTER"/>
    <property type="match status" value="1"/>
</dbReference>
<dbReference type="InterPro" id="IPR011701">
    <property type="entry name" value="MFS"/>
</dbReference>
<name>A0A2A4FTV9_9SPHN</name>
<comment type="caution">
    <text evidence="8">The sequence shown here is derived from an EMBL/GenBank/DDBJ whole genome shotgun (WGS) entry which is preliminary data.</text>
</comment>
<evidence type="ECO:0000256" key="6">
    <source>
        <dbReference type="SAM" id="Phobius"/>
    </source>
</evidence>
<feature type="transmembrane region" description="Helical" evidence="6">
    <location>
        <begin position="294"/>
        <end position="313"/>
    </location>
</feature>
<feature type="transmembrane region" description="Helical" evidence="6">
    <location>
        <begin position="135"/>
        <end position="157"/>
    </location>
</feature>
<evidence type="ECO:0000256" key="5">
    <source>
        <dbReference type="ARBA" id="ARBA00023136"/>
    </source>
</evidence>
<keyword evidence="5 6" id="KW-0472">Membrane</keyword>
<dbReference type="RefSeq" id="WP_066965188.1">
    <property type="nucleotide sequence ID" value="NZ_CP023449.1"/>
</dbReference>
<dbReference type="InterPro" id="IPR036259">
    <property type="entry name" value="MFS_trans_sf"/>
</dbReference>
<feature type="transmembrane region" description="Helical" evidence="6">
    <location>
        <begin position="45"/>
        <end position="63"/>
    </location>
</feature>
<feature type="transmembrane region" description="Helical" evidence="6">
    <location>
        <begin position="102"/>
        <end position="123"/>
    </location>
</feature>
<protein>
    <submittedName>
        <fullName evidence="8">MFS transporter</fullName>
    </submittedName>
</protein>
<keyword evidence="3 6" id="KW-0812">Transmembrane</keyword>
<dbReference type="AlphaFoldDB" id="A0A2A4FTV9"/>
<evidence type="ECO:0000256" key="2">
    <source>
        <dbReference type="ARBA" id="ARBA00022448"/>
    </source>
</evidence>
<evidence type="ECO:0000256" key="4">
    <source>
        <dbReference type="ARBA" id="ARBA00022989"/>
    </source>
</evidence>
<feature type="transmembrane region" description="Helical" evidence="6">
    <location>
        <begin position="352"/>
        <end position="377"/>
    </location>
</feature>
<dbReference type="GO" id="GO:0016020">
    <property type="term" value="C:membrane"/>
    <property type="evidence" value="ECO:0007669"/>
    <property type="project" value="UniProtKB-SubCell"/>
</dbReference>
<feature type="transmembrane region" description="Helical" evidence="6">
    <location>
        <begin position="223"/>
        <end position="242"/>
    </location>
</feature>
<feature type="transmembrane region" description="Helical" evidence="6">
    <location>
        <begin position="75"/>
        <end position="96"/>
    </location>
</feature>
<dbReference type="CDD" id="cd17328">
    <property type="entry name" value="MFS_spinster_like"/>
    <property type="match status" value="1"/>
</dbReference>
<dbReference type="Pfam" id="PF07690">
    <property type="entry name" value="MFS_1"/>
    <property type="match status" value="1"/>
</dbReference>
<dbReference type="InterPro" id="IPR020846">
    <property type="entry name" value="MFS_dom"/>
</dbReference>
<dbReference type="Proteomes" id="UP000218934">
    <property type="component" value="Unassembled WGS sequence"/>
</dbReference>
<evidence type="ECO:0000313" key="9">
    <source>
        <dbReference type="Proteomes" id="UP000218934"/>
    </source>
</evidence>
<dbReference type="OrthoDB" id="7442224at2"/>
<accession>A0A2A4FTV9</accession>
<evidence type="ECO:0000259" key="7">
    <source>
        <dbReference type="PROSITE" id="PS50850"/>
    </source>
</evidence>
<feature type="transmembrane region" description="Helical" evidence="6">
    <location>
        <begin position="389"/>
        <end position="409"/>
    </location>
</feature>
<feature type="transmembrane region" description="Helical" evidence="6">
    <location>
        <begin position="319"/>
        <end position="340"/>
    </location>
</feature>
<dbReference type="SUPFAM" id="SSF103473">
    <property type="entry name" value="MFS general substrate transporter"/>
    <property type="match status" value="1"/>
</dbReference>
<keyword evidence="4 6" id="KW-1133">Transmembrane helix</keyword>
<evidence type="ECO:0000256" key="3">
    <source>
        <dbReference type="ARBA" id="ARBA00022692"/>
    </source>
</evidence>
<evidence type="ECO:0000256" key="1">
    <source>
        <dbReference type="ARBA" id="ARBA00004141"/>
    </source>
</evidence>
<keyword evidence="9" id="KW-1185">Reference proteome</keyword>
<dbReference type="InterPro" id="IPR044770">
    <property type="entry name" value="MFS_spinster-like"/>
</dbReference>
<feature type="domain" description="Major facilitator superfamily (MFS) profile" evidence="7">
    <location>
        <begin position="10"/>
        <end position="431"/>
    </location>
</feature>
<organism evidence="8 9">
    <name type="scientific">Rhizorhabdus dicambivorans</name>
    <dbReference type="NCBI Taxonomy" id="1850238"/>
    <lineage>
        <taxon>Bacteria</taxon>
        <taxon>Pseudomonadati</taxon>
        <taxon>Pseudomonadota</taxon>
        <taxon>Alphaproteobacteria</taxon>
        <taxon>Sphingomonadales</taxon>
        <taxon>Sphingomonadaceae</taxon>
        <taxon>Rhizorhabdus</taxon>
    </lineage>
</organism>